<comment type="caution">
    <text evidence="3">The sequence shown here is derived from an EMBL/GenBank/DDBJ whole genome shotgun (WGS) entry which is preliminary data.</text>
</comment>
<gene>
    <name evidence="3" type="ORF">DI526_12300</name>
</gene>
<name>A0A2W5V1R8_9CAUL</name>
<evidence type="ECO:0000256" key="1">
    <source>
        <dbReference type="SAM" id="Phobius"/>
    </source>
</evidence>
<dbReference type="EMBL" id="QFQZ01000036">
    <property type="protein sequence ID" value="PZR33790.1"/>
    <property type="molecule type" value="Genomic_DNA"/>
</dbReference>
<feature type="transmembrane region" description="Helical" evidence="1">
    <location>
        <begin position="162"/>
        <end position="186"/>
    </location>
</feature>
<feature type="transmembrane region" description="Helical" evidence="1">
    <location>
        <begin position="54"/>
        <end position="77"/>
    </location>
</feature>
<feature type="transmembrane region" description="Helical" evidence="1">
    <location>
        <begin position="21"/>
        <end position="42"/>
    </location>
</feature>
<feature type="transmembrane region" description="Helical" evidence="1">
    <location>
        <begin position="98"/>
        <end position="118"/>
    </location>
</feature>
<evidence type="ECO:0000259" key="2">
    <source>
        <dbReference type="Pfam" id="PF02517"/>
    </source>
</evidence>
<feature type="transmembrane region" description="Helical" evidence="1">
    <location>
        <begin position="222"/>
        <end position="242"/>
    </location>
</feature>
<evidence type="ECO:0000313" key="4">
    <source>
        <dbReference type="Proteomes" id="UP000249393"/>
    </source>
</evidence>
<evidence type="ECO:0000313" key="3">
    <source>
        <dbReference type="EMBL" id="PZR33790.1"/>
    </source>
</evidence>
<dbReference type="RefSeq" id="WP_304278218.1">
    <property type="nucleotide sequence ID" value="NZ_QFQZ01000036.1"/>
</dbReference>
<sequence length="317" mass="33858">MKNVELFGPREAGHRRTWTAAAIPLIIVFFILGQLVTVFAALKPMGFHKADLTTQWLPILIQLLGFGVTSAFLLAWVRLFERRPPSALGLNGQVLRRYLRGLAVGVGFLCSVIGLIWLSGGYRVEGHGVWTAPSPLLFLPILALLGGFMIQGATEELLMRGWLMQLVASRHGLIAGIVVNAVLFALMHGGNISPSKELAFAMVNLVLFAVMISLYAIKEGSLWGVCAWHSAWNWLLGVGFGLDVSGERIPVQSLVIDLAPKAGAPWWLTGGAFGPEASVATTAVLLAGVVYFAASGALKTARARSAAYVSAAPEATT</sequence>
<feature type="transmembrane region" description="Helical" evidence="1">
    <location>
        <begin position="198"/>
        <end position="217"/>
    </location>
</feature>
<dbReference type="GO" id="GO:0080120">
    <property type="term" value="P:CAAX-box protein maturation"/>
    <property type="evidence" value="ECO:0007669"/>
    <property type="project" value="UniProtKB-ARBA"/>
</dbReference>
<feature type="transmembrane region" description="Helical" evidence="1">
    <location>
        <begin position="277"/>
        <end position="298"/>
    </location>
</feature>
<reference evidence="3 4" key="1">
    <citation type="submission" date="2017-08" db="EMBL/GenBank/DDBJ databases">
        <title>Infants hospitalized years apart are colonized by the same room-sourced microbial strains.</title>
        <authorList>
            <person name="Brooks B."/>
            <person name="Olm M.R."/>
            <person name="Firek B.A."/>
            <person name="Baker R."/>
            <person name="Thomas B.C."/>
            <person name="Morowitz M.J."/>
            <person name="Banfield J.F."/>
        </authorList>
    </citation>
    <scope>NUCLEOTIDE SEQUENCE [LARGE SCALE GENOMIC DNA]</scope>
    <source>
        <strain evidence="3">S2_003_000_R2_4</strain>
    </source>
</reference>
<feature type="domain" description="CAAX prenyl protease 2/Lysostaphin resistance protein A-like" evidence="2">
    <location>
        <begin position="140"/>
        <end position="235"/>
    </location>
</feature>
<keyword evidence="3" id="KW-0482">Metalloprotease</keyword>
<dbReference type="GO" id="GO:0008237">
    <property type="term" value="F:metallopeptidase activity"/>
    <property type="evidence" value="ECO:0007669"/>
    <property type="project" value="UniProtKB-KW"/>
</dbReference>
<feature type="transmembrane region" description="Helical" evidence="1">
    <location>
        <begin position="130"/>
        <end position="150"/>
    </location>
</feature>
<dbReference type="Proteomes" id="UP000249393">
    <property type="component" value="Unassembled WGS sequence"/>
</dbReference>
<dbReference type="PANTHER" id="PTHR39430:SF1">
    <property type="entry name" value="PROTEASE"/>
    <property type="match status" value="1"/>
</dbReference>
<dbReference type="GO" id="GO:0004175">
    <property type="term" value="F:endopeptidase activity"/>
    <property type="evidence" value="ECO:0007669"/>
    <property type="project" value="UniProtKB-ARBA"/>
</dbReference>
<dbReference type="PANTHER" id="PTHR39430">
    <property type="entry name" value="MEMBRANE-ASSOCIATED PROTEASE-RELATED"/>
    <property type="match status" value="1"/>
</dbReference>
<keyword evidence="3" id="KW-0378">Hydrolase</keyword>
<keyword evidence="3" id="KW-0645">Protease</keyword>
<keyword evidence="1" id="KW-0812">Transmembrane</keyword>
<dbReference type="AlphaFoldDB" id="A0A2W5V1R8"/>
<dbReference type="InterPro" id="IPR003675">
    <property type="entry name" value="Rce1/LyrA-like_dom"/>
</dbReference>
<organism evidence="3 4">
    <name type="scientific">Caulobacter segnis</name>
    <dbReference type="NCBI Taxonomy" id="88688"/>
    <lineage>
        <taxon>Bacteria</taxon>
        <taxon>Pseudomonadati</taxon>
        <taxon>Pseudomonadota</taxon>
        <taxon>Alphaproteobacteria</taxon>
        <taxon>Caulobacterales</taxon>
        <taxon>Caulobacteraceae</taxon>
        <taxon>Caulobacter</taxon>
    </lineage>
</organism>
<protein>
    <submittedName>
        <fullName evidence="3">CPBP family intramembrane metalloprotease domain-containing protein</fullName>
    </submittedName>
</protein>
<accession>A0A2W5V1R8</accession>
<keyword evidence="1" id="KW-1133">Transmembrane helix</keyword>
<dbReference type="GO" id="GO:0006508">
    <property type="term" value="P:proteolysis"/>
    <property type="evidence" value="ECO:0007669"/>
    <property type="project" value="UniProtKB-KW"/>
</dbReference>
<proteinExistence type="predicted"/>
<dbReference type="Pfam" id="PF02517">
    <property type="entry name" value="Rce1-like"/>
    <property type="match status" value="1"/>
</dbReference>
<keyword evidence="1" id="KW-0472">Membrane</keyword>